<dbReference type="InterPro" id="IPR000182">
    <property type="entry name" value="GNAT_dom"/>
</dbReference>
<reference evidence="2 3" key="1">
    <citation type="submission" date="2013-06" db="EMBL/GenBank/DDBJ databases">
        <title>Rumen cellulosomics: divergent fiber-degrading strategies revealed by comparative genome-wide analysis of six Ruminococcal strains.</title>
        <authorList>
            <person name="Dassa B."/>
            <person name="Borovok I."/>
            <person name="Lamed R."/>
            <person name="Flint H."/>
            <person name="Yeoman C.J."/>
            <person name="White B."/>
            <person name="Bayer E.A."/>
        </authorList>
    </citation>
    <scope>NUCLEOTIDE SEQUENCE [LARGE SCALE GENOMIC DNA]</scope>
    <source>
        <strain evidence="2 3">SY3</strain>
    </source>
</reference>
<dbReference type="PANTHER" id="PTHR43792">
    <property type="entry name" value="GNAT FAMILY, PUTATIVE (AFU_ORTHOLOGUE AFUA_3G00765)-RELATED-RELATED"/>
    <property type="match status" value="1"/>
</dbReference>
<proteinExistence type="predicted"/>
<keyword evidence="3" id="KW-1185">Reference proteome</keyword>
<name>A0A011WLA3_RUMAL</name>
<evidence type="ECO:0000313" key="3">
    <source>
        <dbReference type="Proteomes" id="UP000021369"/>
    </source>
</evidence>
<dbReference type="EMBL" id="JEOB01000004">
    <property type="protein sequence ID" value="EXM37825.1"/>
    <property type="molecule type" value="Genomic_DNA"/>
</dbReference>
<protein>
    <submittedName>
        <fullName evidence="2">GCN5 family acetyltransferase</fullName>
    </submittedName>
</protein>
<dbReference type="OrthoDB" id="9785602at2"/>
<dbReference type="RefSeq" id="WP_037289756.1">
    <property type="nucleotide sequence ID" value="NZ_JEOB01000004.1"/>
</dbReference>
<dbReference type="PROSITE" id="PS51186">
    <property type="entry name" value="GNAT"/>
    <property type="match status" value="1"/>
</dbReference>
<dbReference type="AlphaFoldDB" id="A0A011WLA3"/>
<dbReference type="PATRIC" id="fig|1341156.4.peg.2804"/>
<gene>
    <name evidence="2" type="ORF">RASY3_16025</name>
</gene>
<dbReference type="SUPFAM" id="SSF55729">
    <property type="entry name" value="Acyl-CoA N-acyltransferases (Nat)"/>
    <property type="match status" value="1"/>
</dbReference>
<comment type="caution">
    <text evidence="2">The sequence shown here is derived from an EMBL/GenBank/DDBJ whole genome shotgun (WGS) entry which is preliminary data.</text>
</comment>
<sequence length="193" mass="22428">MEGLNLIGSQPFDTKRLKIRPFNIKDAQFMYKNWANSDNVTKYLVWNTHKSIEESIEYCNFVVKESQALDYFHWIIELSEIKEPIGSIGVSEIDKDKREAKIGYVLGEKWWNQGYMTEALEAVLAYLIFVIGFDKITIEHFTENKASGRVMQKCGLVHSGTSKCVLEQKDGREVTNEVYTITKQEWFAKNIRI</sequence>
<evidence type="ECO:0000313" key="2">
    <source>
        <dbReference type="EMBL" id="EXM37825.1"/>
    </source>
</evidence>
<dbReference type="Gene3D" id="3.40.630.30">
    <property type="match status" value="1"/>
</dbReference>
<feature type="domain" description="N-acetyltransferase" evidence="1">
    <location>
        <begin position="17"/>
        <end position="185"/>
    </location>
</feature>
<dbReference type="GO" id="GO:0016747">
    <property type="term" value="F:acyltransferase activity, transferring groups other than amino-acyl groups"/>
    <property type="evidence" value="ECO:0007669"/>
    <property type="project" value="InterPro"/>
</dbReference>
<dbReference type="Pfam" id="PF13302">
    <property type="entry name" value="Acetyltransf_3"/>
    <property type="match status" value="1"/>
</dbReference>
<organism evidence="2 3">
    <name type="scientific">Ruminococcus albus SY3</name>
    <dbReference type="NCBI Taxonomy" id="1341156"/>
    <lineage>
        <taxon>Bacteria</taxon>
        <taxon>Bacillati</taxon>
        <taxon>Bacillota</taxon>
        <taxon>Clostridia</taxon>
        <taxon>Eubacteriales</taxon>
        <taxon>Oscillospiraceae</taxon>
        <taxon>Ruminococcus</taxon>
    </lineage>
</organism>
<dbReference type="InterPro" id="IPR051531">
    <property type="entry name" value="N-acetyltransferase"/>
</dbReference>
<dbReference type="Proteomes" id="UP000021369">
    <property type="component" value="Unassembled WGS sequence"/>
</dbReference>
<evidence type="ECO:0000259" key="1">
    <source>
        <dbReference type="PROSITE" id="PS51186"/>
    </source>
</evidence>
<keyword evidence="2" id="KW-0808">Transferase</keyword>
<dbReference type="InterPro" id="IPR016181">
    <property type="entry name" value="Acyl_CoA_acyltransferase"/>
</dbReference>
<accession>A0A011WLA3</accession>